<evidence type="ECO:0000313" key="5">
    <source>
        <dbReference type="Proteomes" id="UP000769528"/>
    </source>
</evidence>
<name>A0A9P8TEV4_9ASCO</name>
<dbReference type="Pfam" id="PF00400">
    <property type="entry name" value="WD40"/>
    <property type="match status" value="2"/>
</dbReference>
<dbReference type="PANTHER" id="PTHR19919">
    <property type="entry name" value="WD REPEAT CONTAINING PROTEIN"/>
    <property type="match status" value="1"/>
</dbReference>
<organism evidence="4 5">
    <name type="scientific">Wickerhamomyces mucosus</name>
    <dbReference type="NCBI Taxonomy" id="1378264"/>
    <lineage>
        <taxon>Eukaryota</taxon>
        <taxon>Fungi</taxon>
        <taxon>Dikarya</taxon>
        <taxon>Ascomycota</taxon>
        <taxon>Saccharomycotina</taxon>
        <taxon>Saccharomycetes</taxon>
        <taxon>Phaffomycetales</taxon>
        <taxon>Wickerhamomycetaceae</taxon>
        <taxon>Wickerhamomyces</taxon>
    </lineage>
</organism>
<evidence type="ECO:0000256" key="2">
    <source>
        <dbReference type="ARBA" id="ARBA00022737"/>
    </source>
</evidence>
<dbReference type="PROSITE" id="PS50294">
    <property type="entry name" value="WD_REPEATS_REGION"/>
    <property type="match status" value="1"/>
</dbReference>
<dbReference type="InterPro" id="IPR001680">
    <property type="entry name" value="WD40_rpt"/>
</dbReference>
<dbReference type="OrthoDB" id="1284551at2759"/>
<reference evidence="4" key="2">
    <citation type="submission" date="2021-01" db="EMBL/GenBank/DDBJ databases">
        <authorList>
            <person name="Schikora-Tamarit M.A."/>
        </authorList>
    </citation>
    <scope>NUCLEOTIDE SEQUENCE</scope>
    <source>
        <strain evidence="4">CBS6341</strain>
    </source>
</reference>
<comment type="caution">
    <text evidence="4">The sequence shown here is derived from an EMBL/GenBank/DDBJ whole genome shotgun (WGS) entry which is preliminary data.</text>
</comment>
<sequence>MDWSKAKRSSISAGSFKPYYDNGAPYHQQFQQFQSPSSSPIIAPQLQQQLPSRSAYYETHWPLFNCDWSKNNHNSNELIALSTYREDSINKIEVIEGSPSTVEHINGTTSEGLDFYKNCEHNVDLPITKLLWDPSGIERLIITNDRLTLLNYDYLNQKLDEKISLVNGSLNSQKNRSYPPLTSFDWNKVSPNLILTSSIDTTCTVWDLNHVQSPHTQLIAHDSEVFDVQFLSNSKDIFASVGCDGSMRVFDLRCLDHSTIIYEPQVPISVTASTSSTSGASEINNTPLLRLATSNSDSYIIATFASKSQDIQIMDMRFPGLPILTLRGHSSNLNSIKWHPTQSVLLSAGDDCQAMIWDISKPSAKSLDADKQNYKNNIVVDHPDFAYNENLEINQATWSKNGDWIGVVSGKGFQGVKV</sequence>
<accession>A0A9P8TEV4</accession>
<dbReference type="InterPro" id="IPR019775">
    <property type="entry name" value="WD40_repeat_CS"/>
</dbReference>
<keyword evidence="2" id="KW-0677">Repeat</keyword>
<feature type="repeat" description="WD" evidence="3">
    <location>
        <begin position="326"/>
        <end position="367"/>
    </location>
</feature>
<dbReference type="PROSITE" id="PS00678">
    <property type="entry name" value="WD_REPEATS_1"/>
    <property type="match status" value="1"/>
</dbReference>
<proteinExistence type="predicted"/>
<evidence type="ECO:0000256" key="1">
    <source>
        <dbReference type="ARBA" id="ARBA00022574"/>
    </source>
</evidence>
<dbReference type="PROSITE" id="PS50082">
    <property type="entry name" value="WD_REPEATS_2"/>
    <property type="match status" value="1"/>
</dbReference>
<gene>
    <name evidence="4" type="ORF">WICMUC_002087</name>
</gene>
<dbReference type="InterPro" id="IPR045159">
    <property type="entry name" value="DCAF7-like"/>
</dbReference>
<dbReference type="AlphaFoldDB" id="A0A9P8TEV4"/>
<reference evidence="4" key="1">
    <citation type="journal article" date="2021" name="Open Biol.">
        <title>Shared evolutionary footprints suggest mitochondrial oxidative damage underlies multiple complex I losses in fungi.</title>
        <authorList>
            <person name="Schikora-Tamarit M.A."/>
            <person name="Marcet-Houben M."/>
            <person name="Nosek J."/>
            <person name="Gabaldon T."/>
        </authorList>
    </citation>
    <scope>NUCLEOTIDE SEQUENCE</scope>
    <source>
        <strain evidence="4">CBS6341</strain>
    </source>
</reference>
<dbReference type="InterPro" id="IPR036322">
    <property type="entry name" value="WD40_repeat_dom_sf"/>
</dbReference>
<dbReference type="Proteomes" id="UP000769528">
    <property type="component" value="Unassembled WGS sequence"/>
</dbReference>
<dbReference type="EMBL" id="JAEUBF010000657">
    <property type="protein sequence ID" value="KAH3676291.1"/>
    <property type="molecule type" value="Genomic_DNA"/>
</dbReference>
<dbReference type="SUPFAM" id="SSF50978">
    <property type="entry name" value="WD40 repeat-like"/>
    <property type="match status" value="1"/>
</dbReference>
<protein>
    <submittedName>
        <fullName evidence="4">Uncharacterized protein</fullName>
    </submittedName>
</protein>
<keyword evidence="1 3" id="KW-0853">WD repeat</keyword>
<dbReference type="InterPro" id="IPR015943">
    <property type="entry name" value="WD40/YVTN_repeat-like_dom_sf"/>
</dbReference>
<evidence type="ECO:0000256" key="3">
    <source>
        <dbReference type="PROSITE-ProRule" id="PRU00221"/>
    </source>
</evidence>
<evidence type="ECO:0000313" key="4">
    <source>
        <dbReference type="EMBL" id="KAH3676291.1"/>
    </source>
</evidence>
<dbReference type="SMART" id="SM00320">
    <property type="entry name" value="WD40"/>
    <property type="match status" value="3"/>
</dbReference>
<keyword evidence="5" id="KW-1185">Reference proteome</keyword>
<dbReference type="Gene3D" id="2.130.10.10">
    <property type="entry name" value="YVTN repeat-like/Quinoprotein amine dehydrogenase"/>
    <property type="match status" value="1"/>
</dbReference>